<dbReference type="InParanoid" id="A0A0H2RME3"/>
<organism evidence="1 2">
    <name type="scientific">Schizopora paradoxa</name>
    <dbReference type="NCBI Taxonomy" id="27342"/>
    <lineage>
        <taxon>Eukaryota</taxon>
        <taxon>Fungi</taxon>
        <taxon>Dikarya</taxon>
        <taxon>Basidiomycota</taxon>
        <taxon>Agaricomycotina</taxon>
        <taxon>Agaricomycetes</taxon>
        <taxon>Hymenochaetales</taxon>
        <taxon>Schizoporaceae</taxon>
        <taxon>Schizopora</taxon>
    </lineage>
</organism>
<evidence type="ECO:0000313" key="1">
    <source>
        <dbReference type="EMBL" id="KLO12777.1"/>
    </source>
</evidence>
<sequence length="152" mass="16421">MCIMSANCFIGLKSLSICLGSIKSARVVDDEFPSTIWNIAIIPPSKRVRMISSPFSFSLLMISYASALHLKASVSLLLLLPDKLALRLVPETVQNARSIYEQGCTSLSKNSCTMNRGSKWTASSSSGHSDFASMLNASHLCATAIHALLIIK</sequence>
<reference evidence="1 2" key="1">
    <citation type="submission" date="2015-04" db="EMBL/GenBank/DDBJ databases">
        <title>Complete genome sequence of Schizopora paradoxa KUC8140, a cosmopolitan wood degrader in East Asia.</title>
        <authorList>
            <consortium name="DOE Joint Genome Institute"/>
            <person name="Min B."/>
            <person name="Park H."/>
            <person name="Jang Y."/>
            <person name="Kim J.-J."/>
            <person name="Kim K.H."/>
            <person name="Pangilinan J."/>
            <person name="Lipzen A."/>
            <person name="Riley R."/>
            <person name="Grigoriev I.V."/>
            <person name="Spatafora J.W."/>
            <person name="Choi I.-G."/>
        </authorList>
    </citation>
    <scope>NUCLEOTIDE SEQUENCE [LARGE SCALE GENOMIC DNA]</scope>
    <source>
        <strain evidence="1 2">KUC8140</strain>
    </source>
</reference>
<accession>A0A0H2RME3</accession>
<protein>
    <submittedName>
        <fullName evidence="1">Uncharacterized protein</fullName>
    </submittedName>
</protein>
<name>A0A0H2RME3_9AGAM</name>
<keyword evidence="2" id="KW-1185">Reference proteome</keyword>
<proteinExistence type="predicted"/>
<evidence type="ECO:0000313" key="2">
    <source>
        <dbReference type="Proteomes" id="UP000053477"/>
    </source>
</evidence>
<dbReference type="Proteomes" id="UP000053477">
    <property type="component" value="Unassembled WGS sequence"/>
</dbReference>
<dbReference type="AlphaFoldDB" id="A0A0H2RME3"/>
<dbReference type="EMBL" id="KQ085971">
    <property type="protein sequence ID" value="KLO12777.1"/>
    <property type="molecule type" value="Genomic_DNA"/>
</dbReference>
<gene>
    <name evidence="1" type="ORF">SCHPADRAFT_400634</name>
</gene>